<accession>A0A9P7ZF73</accession>
<reference evidence="1" key="1">
    <citation type="journal article" date="2021" name="IMA Fungus">
        <title>Genomic characterization of three marine fungi, including Emericellopsis atlantica sp. nov. with signatures of a generalist lifestyle and marine biomass degradation.</title>
        <authorList>
            <person name="Hagestad O.C."/>
            <person name="Hou L."/>
            <person name="Andersen J.H."/>
            <person name="Hansen E.H."/>
            <person name="Altermark B."/>
            <person name="Li C."/>
            <person name="Kuhnert E."/>
            <person name="Cox R.J."/>
            <person name="Crous P.W."/>
            <person name="Spatafora J.W."/>
            <person name="Lail K."/>
            <person name="Amirebrahimi M."/>
            <person name="Lipzen A."/>
            <person name="Pangilinan J."/>
            <person name="Andreopoulos W."/>
            <person name="Hayes R.D."/>
            <person name="Ng V."/>
            <person name="Grigoriev I.V."/>
            <person name="Jackson S.A."/>
            <person name="Sutton T.D.S."/>
            <person name="Dobson A.D.W."/>
            <person name="Rama T."/>
        </authorList>
    </citation>
    <scope>NUCLEOTIDE SEQUENCE</scope>
    <source>
        <strain evidence="1">TS7</strain>
    </source>
</reference>
<protein>
    <submittedName>
        <fullName evidence="1">Uncharacterized protein</fullName>
    </submittedName>
</protein>
<name>A0A9P7ZF73_9HYPO</name>
<dbReference type="EMBL" id="MU251274">
    <property type="protein sequence ID" value="KAG9250717.1"/>
    <property type="molecule type" value="Genomic_DNA"/>
</dbReference>
<evidence type="ECO:0000313" key="2">
    <source>
        <dbReference type="Proteomes" id="UP000887229"/>
    </source>
</evidence>
<dbReference type="GeneID" id="70290133"/>
<keyword evidence="2" id="KW-1185">Reference proteome</keyword>
<comment type="caution">
    <text evidence="1">The sequence shown here is derived from an EMBL/GenBank/DDBJ whole genome shotgun (WGS) entry which is preliminary data.</text>
</comment>
<dbReference type="OrthoDB" id="5387995at2759"/>
<evidence type="ECO:0000313" key="1">
    <source>
        <dbReference type="EMBL" id="KAG9250717.1"/>
    </source>
</evidence>
<dbReference type="RefSeq" id="XP_046114641.1">
    <property type="nucleotide sequence ID" value="XM_046259230.1"/>
</dbReference>
<dbReference type="Proteomes" id="UP000887229">
    <property type="component" value="Unassembled WGS sequence"/>
</dbReference>
<gene>
    <name evidence="1" type="ORF">F5Z01DRAFT_344015</name>
</gene>
<organism evidence="1 2">
    <name type="scientific">Emericellopsis atlantica</name>
    <dbReference type="NCBI Taxonomy" id="2614577"/>
    <lineage>
        <taxon>Eukaryota</taxon>
        <taxon>Fungi</taxon>
        <taxon>Dikarya</taxon>
        <taxon>Ascomycota</taxon>
        <taxon>Pezizomycotina</taxon>
        <taxon>Sordariomycetes</taxon>
        <taxon>Hypocreomycetidae</taxon>
        <taxon>Hypocreales</taxon>
        <taxon>Bionectriaceae</taxon>
        <taxon>Emericellopsis</taxon>
    </lineage>
</organism>
<sequence length="381" mass="41821">MVQVVDVEPSSPTSHELLPAWGQDTVEGSLRKGLCLAPSAIPRCAISSSISLDDLLGNNSNSSSSFGPLGGYDSSTDGTPTPAASSVDDFFFTWAPHEGMHFDFPEPATQTTRQEPKRWKRIRHGQDVDGPNTASLSCKKRRLRTELITSRLSQPYSLPATHILNREGAKQGDKRFAKIATSYDVARRAAHLHATSFLRFSVMNRLRRRLGLGHPGQRVQVEEDARESTWSKAPWQSSTWPTVSAGAKHLRSSREALIASSARAMGHASFKVQTLLSQPAALPLPTCDLAAARKRTSPRIHPVRSPELHPERSSGYYDELDDDGFSYLHCDDGAGLSEDPEQVYSDFGVIFGNGTSTAAAEEDHSYEEYLDELDGISWVTI</sequence>
<proteinExistence type="predicted"/>
<dbReference type="AlphaFoldDB" id="A0A9P7ZF73"/>